<dbReference type="EMBL" id="AP024150">
    <property type="protein sequence ID" value="BCM88073.1"/>
    <property type="molecule type" value="Genomic_DNA"/>
</dbReference>
<dbReference type="Proteomes" id="UP000663508">
    <property type="component" value="Plasmid pVL1_5"/>
</dbReference>
<keyword evidence="1" id="KW-0614">Plasmid</keyword>
<proteinExistence type="predicted"/>
<accession>A0A8H8X0W9</accession>
<dbReference type="KEGG" id="mind:mvi_65340"/>
<organism evidence="1 2">
    <name type="scientific">Methylobacterium indicum</name>
    <dbReference type="NCBI Taxonomy" id="1775910"/>
    <lineage>
        <taxon>Bacteria</taxon>
        <taxon>Pseudomonadati</taxon>
        <taxon>Pseudomonadota</taxon>
        <taxon>Alphaproteobacteria</taxon>
        <taxon>Hyphomicrobiales</taxon>
        <taxon>Methylobacteriaceae</taxon>
        <taxon>Methylobacterium</taxon>
    </lineage>
</organism>
<dbReference type="RefSeq" id="WP_207184164.1">
    <property type="nucleotide sequence ID" value="NZ_AP024150.1"/>
</dbReference>
<dbReference type="AlphaFoldDB" id="A0A8H8X0W9"/>
<evidence type="ECO:0000313" key="1">
    <source>
        <dbReference type="EMBL" id="BCM88073.1"/>
    </source>
</evidence>
<gene>
    <name evidence="1" type="ORF">mvi_65340</name>
</gene>
<reference evidence="1" key="1">
    <citation type="submission" date="2020-11" db="EMBL/GenBank/DDBJ databases">
        <title>Complete genome sequence of a novel pathogenic Methylobacterium strain isolated from rice in Vietnam.</title>
        <authorList>
            <person name="Lai K."/>
            <person name="Okazaki S."/>
            <person name="Higashi K."/>
            <person name="Mori H."/>
            <person name="Toyoda A."/>
            <person name="Kurokawa K."/>
        </authorList>
    </citation>
    <scope>NUCLEOTIDE SEQUENCE</scope>
    <source>
        <strain evidence="1">VL1</strain>
        <plasmid evidence="1">pVL1_5</plasmid>
    </source>
</reference>
<geneLocation type="plasmid" evidence="1 2">
    <name>pVL1_5</name>
</geneLocation>
<name>A0A8H8X0W9_9HYPH</name>
<evidence type="ECO:0000313" key="2">
    <source>
        <dbReference type="Proteomes" id="UP000663508"/>
    </source>
</evidence>
<protein>
    <submittedName>
        <fullName evidence="1">Uncharacterized protein</fullName>
    </submittedName>
</protein>
<sequence>MRDILEEKRRLADALRAAIAERDRLAAFVLDKVTAVAANPFPSTTAGAARQRWSLREIEFEAVQVATAVPLCGSQNTKHYWRLPV</sequence>